<dbReference type="PROSITE" id="PS51007">
    <property type="entry name" value="CYTC"/>
    <property type="match status" value="1"/>
</dbReference>
<keyword evidence="2 4" id="KW-0479">Metal-binding</keyword>
<keyword evidence="1 4" id="KW-0349">Heme</keyword>
<evidence type="ECO:0000256" key="4">
    <source>
        <dbReference type="PROSITE-ProRule" id="PRU00433"/>
    </source>
</evidence>
<dbReference type="InterPro" id="IPR036909">
    <property type="entry name" value="Cyt_c-like_dom_sf"/>
</dbReference>
<dbReference type="GO" id="GO:0009055">
    <property type="term" value="F:electron transfer activity"/>
    <property type="evidence" value="ECO:0007669"/>
    <property type="project" value="InterPro"/>
</dbReference>
<organism evidence="6 7">
    <name type="scientific">Falsigemmobacter faecalis</name>
    <dbReference type="NCBI Taxonomy" id="2488730"/>
    <lineage>
        <taxon>Bacteria</taxon>
        <taxon>Pseudomonadati</taxon>
        <taxon>Pseudomonadota</taxon>
        <taxon>Alphaproteobacteria</taxon>
        <taxon>Rhodobacterales</taxon>
        <taxon>Paracoccaceae</taxon>
        <taxon>Falsigemmobacter</taxon>
    </lineage>
</organism>
<evidence type="ECO:0000313" key="7">
    <source>
        <dbReference type="Proteomes" id="UP000282125"/>
    </source>
</evidence>
<accession>A0A3P3DHR9</accession>
<dbReference type="Gene3D" id="1.10.760.10">
    <property type="entry name" value="Cytochrome c-like domain"/>
    <property type="match status" value="1"/>
</dbReference>
<keyword evidence="7" id="KW-1185">Reference proteome</keyword>
<dbReference type="SUPFAM" id="SSF46626">
    <property type="entry name" value="Cytochrome c"/>
    <property type="match status" value="1"/>
</dbReference>
<feature type="domain" description="Cytochrome c" evidence="5">
    <location>
        <begin position="12"/>
        <end position="131"/>
    </location>
</feature>
<dbReference type="InterPro" id="IPR009056">
    <property type="entry name" value="Cyt_c-like_dom"/>
</dbReference>
<dbReference type="GO" id="GO:0020037">
    <property type="term" value="F:heme binding"/>
    <property type="evidence" value="ECO:0007669"/>
    <property type="project" value="InterPro"/>
</dbReference>
<name>A0A3P3DHR9_9RHOB</name>
<sequence>MESDMKWTLSVGLGAAGLAVLAACAPLPQNNRAESDFATYCAGCHGADGAGIAGVKATNLTTLSSKNGGTFPRLQVMGKIYGYTMGRSASDMPEFGQLLEGESVPFDAGDGTITPTPKRLVELTRYLESIQQ</sequence>
<comment type="caution">
    <text evidence="6">The sequence shown here is derived from an EMBL/GenBank/DDBJ whole genome shotgun (WGS) entry which is preliminary data.</text>
</comment>
<dbReference type="GO" id="GO:0046872">
    <property type="term" value="F:metal ion binding"/>
    <property type="evidence" value="ECO:0007669"/>
    <property type="project" value="UniProtKB-KW"/>
</dbReference>
<dbReference type="PROSITE" id="PS51257">
    <property type="entry name" value="PROKAR_LIPOPROTEIN"/>
    <property type="match status" value="1"/>
</dbReference>
<dbReference type="EMBL" id="RRAZ01000016">
    <property type="protein sequence ID" value="RRH73800.1"/>
    <property type="molecule type" value="Genomic_DNA"/>
</dbReference>
<protein>
    <submittedName>
        <fullName evidence="6">Cytochrome C</fullName>
    </submittedName>
</protein>
<evidence type="ECO:0000256" key="3">
    <source>
        <dbReference type="ARBA" id="ARBA00023004"/>
    </source>
</evidence>
<reference evidence="6 7" key="1">
    <citation type="submission" date="2018-11" db="EMBL/GenBank/DDBJ databases">
        <title>Gemmobacter sp. nov., YIM 102744-1 draft genome.</title>
        <authorList>
            <person name="Li G."/>
            <person name="Jiang Y."/>
        </authorList>
    </citation>
    <scope>NUCLEOTIDE SEQUENCE [LARGE SCALE GENOMIC DNA]</scope>
    <source>
        <strain evidence="6 7">YIM 102744-1</strain>
    </source>
</reference>
<dbReference type="AlphaFoldDB" id="A0A3P3DHR9"/>
<dbReference type="Proteomes" id="UP000282125">
    <property type="component" value="Unassembled WGS sequence"/>
</dbReference>
<evidence type="ECO:0000256" key="1">
    <source>
        <dbReference type="ARBA" id="ARBA00022617"/>
    </source>
</evidence>
<evidence type="ECO:0000259" key="5">
    <source>
        <dbReference type="PROSITE" id="PS51007"/>
    </source>
</evidence>
<keyword evidence="3 4" id="KW-0408">Iron</keyword>
<gene>
    <name evidence="6" type="ORF">EG244_12055</name>
</gene>
<evidence type="ECO:0000313" key="6">
    <source>
        <dbReference type="EMBL" id="RRH73800.1"/>
    </source>
</evidence>
<proteinExistence type="predicted"/>
<dbReference type="Pfam" id="PF00034">
    <property type="entry name" value="Cytochrom_C"/>
    <property type="match status" value="1"/>
</dbReference>
<dbReference type="OrthoDB" id="5514238at2"/>
<evidence type="ECO:0000256" key="2">
    <source>
        <dbReference type="ARBA" id="ARBA00022723"/>
    </source>
</evidence>